<dbReference type="eggNOG" id="ENOG502SP1S">
    <property type="taxonomic scope" value="Eukaryota"/>
</dbReference>
<evidence type="ECO:0000313" key="2">
    <source>
        <dbReference type="EMBL" id="EPS31031.1"/>
    </source>
</evidence>
<proteinExistence type="predicted"/>
<organism evidence="2 3">
    <name type="scientific">Penicillium oxalicum (strain 114-2 / CGMCC 5302)</name>
    <name type="common">Penicillium decumbens</name>
    <dbReference type="NCBI Taxonomy" id="933388"/>
    <lineage>
        <taxon>Eukaryota</taxon>
        <taxon>Fungi</taxon>
        <taxon>Dikarya</taxon>
        <taxon>Ascomycota</taxon>
        <taxon>Pezizomycotina</taxon>
        <taxon>Eurotiomycetes</taxon>
        <taxon>Eurotiomycetidae</taxon>
        <taxon>Eurotiales</taxon>
        <taxon>Aspergillaceae</taxon>
        <taxon>Penicillium</taxon>
    </lineage>
</organism>
<accession>S7ZQU3</accession>
<dbReference type="EMBL" id="KB644412">
    <property type="protein sequence ID" value="EPS31031.1"/>
    <property type="molecule type" value="Genomic_DNA"/>
</dbReference>
<dbReference type="HOGENOM" id="CLU_030353_1_0_1"/>
<dbReference type="PhylomeDB" id="S7ZQU3"/>
<dbReference type="OrthoDB" id="5368934at2759"/>
<sequence>MEQRTTHWDETLMGREFWEDATQHEEMMRQQLATQSSRTAYPPFPKFHVPQSAPPNIDHEQSVSAQTQRRLSMSDVGKTDSQQPSAFATGIARFKAFERRVRSPSPRKMMASSINALTSWRLSPVSSSDRRPRRSSPIKQAELPPPPGPSEVVHTEEVSSPLATSSPQQTMAFMDDFATAAKPWMGFRGGAAWDVLSRAKHSLGLDLYSPRLFEEEEDDESPLKICELKPLLEFRQLRSLKLTGMLRSRQRDIWQAVWLMVELEELALEMALEPEIVHPQFASEWKLIDEDWILKKVDLYKHDPSGQAKDGQLRDDIGFGEYLDKHCMEKANILAMAMGRTRLRLTLKHLTLSGFVVDADPFFVWFDPRYLCSIQFKGKCYDAGFWLPKCMGDVVVSCPSPADLQPVAVPMVPVNAFRDLKVEDGTSRPAEPMTCPAQELEGRALYDFF</sequence>
<evidence type="ECO:0000313" key="3">
    <source>
        <dbReference type="Proteomes" id="UP000019376"/>
    </source>
</evidence>
<keyword evidence="3" id="KW-1185">Reference proteome</keyword>
<dbReference type="Proteomes" id="UP000019376">
    <property type="component" value="Unassembled WGS sequence"/>
</dbReference>
<evidence type="ECO:0000256" key="1">
    <source>
        <dbReference type="SAM" id="MobiDB-lite"/>
    </source>
</evidence>
<gene>
    <name evidence="2" type="ORF">PDE_05985</name>
</gene>
<dbReference type="AlphaFoldDB" id="S7ZQU3"/>
<feature type="region of interest" description="Disordered" evidence="1">
    <location>
        <begin position="123"/>
        <end position="166"/>
    </location>
</feature>
<name>S7ZQU3_PENO1</name>
<protein>
    <submittedName>
        <fullName evidence="2">Uncharacterized protein</fullName>
    </submittedName>
</protein>
<reference evidence="2 3" key="1">
    <citation type="journal article" date="2013" name="PLoS ONE">
        <title>Genomic and secretomic analyses reveal unique features of the lignocellulolytic enzyme system of Penicillium decumbens.</title>
        <authorList>
            <person name="Liu G."/>
            <person name="Zhang L."/>
            <person name="Wei X."/>
            <person name="Zou G."/>
            <person name="Qin Y."/>
            <person name="Ma L."/>
            <person name="Li J."/>
            <person name="Zheng H."/>
            <person name="Wang S."/>
            <person name="Wang C."/>
            <person name="Xun L."/>
            <person name="Zhao G.-P."/>
            <person name="Zhou Z."/>
            <person name="Qu Y."/>
        </authorList>
    </citation>
    <scope>NUCLEOTIDE SEQUENCE [LARGE SCALE GENOMIC DNA]</scope>
    <source>
        <strain evidence="3">114-2 / CGMCC 5302</strain>
    </source>
</reference>